<dbReference type="InterPro" id="IPR015421">
    <property type="entry name" value="PyrdxlP-dep_Trfase_major"/>
</dbReference>
<dbReference type="PANTHER" id="PTHR11999">
    <property type="entry name" value="GROUP II PYRIDOXAL-5-PHOSPHATE DECARBOXYLASE"/>
    <property type="match status" value="1"/>
</dbReference>
<dbReference type="InterPro" id="IPR002129">
    <property type="entry name" value="PyrdxlP-dep_de-COase"/>
</dbReference>
<evidence type="ECO:0000313" key="10">
    <source>
        <dbReference type="Proteomes" id="UP000663852"/>
    </source>
</evidence>
<dbReference type="OrthoDB" id="639767at2759"/>
<comment type="cofactor">
    <cofactor evidence="1 6 7">
        <name>pyridoxal 5'-phosphate</name>
        <dbReference type="ChEBI" id="CHEBI:597326"/>
    </cofactor>
</comment>
<dbReference type="CDD" id="cd06450">
    <property type="entry name" value="DOPA_deC_like"/>
    <property type="match status" value="1"/>
</dbReference>
<dbReference type="InterPro" id="IPR010977">
    <property type="entry name" value="Aromatic_deC"/>
</dbReference>
<feature type="modified residue" description="N6-(pyridoxal phosphate)lysine" evidence="6">
    <location>
        <position position="370"/>
    </location>
</feature>
<dbReference type="Proteomes" id="UP000663852">
    <property type="component" value="Unassembled WGS sequence"/>
</dbReference>
<gene>
    <name evidence="9" type="ORF">EDS130_LOCUS12705</name>
</gene>
<comment type="caution">
    <text evidence="9">The sequence shown here is derived from an EMBL/GenBank/DDBJ whole genome shotgun (WGS) entry which is preliminary data.</text>
</comment>
<dbReference type="InterPro" id="IPR015422">
    <property type="entry name" value="PyrdxlP-dep_Trfase_small"/>
</dbReference>
<dbReference type="PROSITE" id="PS00392">
    <property type="entry name" value="DDC_GAD_HDC_YDC"/>
    <property type="match status" value="1"/>
</dbReference>
<accession>A0A814DNF9</accession>
<evidence type="ECO:0000256" key="5">
    <source>
        <dbReference type="ARBA" id="ARBA00023239"/>
    </source>
</evidence>
<dbReference type="GO" id="GO:0030170">
    <property type="term" value="F:pyridoxal phosphate binding"/>
    <property type="evidence" value="ECO:0007669"/>
    <property type="project" value="InterPro"/>
</dbReference>
<dbReference type="PRINTS" id="PR00800">
    <property type="entry name" value="YHDCRBOXLASE"/>
</dbReference>
<dbReference type="Gene3D" id="3.90.1150.10">
    <property type="entry name" value="Aspartate Aminotransferase, domain 1"/>
    <property type="match status" value="1"/>
</dbReference>
<evidence type="ECO:0008006" key="11">
    <source>
        <dbReference type="Google" id="ProtNLM"/>
    </source>
</evidence>
<proteinExistence type="inferred from homology"/>
<dbReference type="AlphaFoldDB" id="A0A814DNF9"/>
<evidence type="ECO:0000256" key="2">
    <source>
        <dbReference type="ARBA" id="ARBA00009533"/>
    </source>
</evidence>
<organism evidence="9 10">
    <name type="scientific">Adineta ricciae</name>
    <name type="common">Rotifer</name>
    <dbReference type="NCBI Taxonomy" id="249248"/>
    <lineage>
        <taxon>Eukaryota</taxon>
        <taxon>Metazoa</taxon>
        <taxon>Spiralia</taxon>
        <taxon>Gnathifera</taxon>
        <taxon>Rotifera</taxon>
        <taxon>Eurotatoria</taxon>
        <taxon>Bdelloidea</taxon>
        <taxon>Adinetida</taxon>
        <taxon>Adinetidae</taxon>
        <taxon>Adineta</taxon>
    </lineage>
</organism>
<dbReference type="GO" id="GO:0006520">
    <property type="term" value="P:amino acid metabolic process"/>
    <property type="evidence" value="ECO:0007669"/>
    <property type="project" value="InterPro"/>
</dbReference>
<evidence type="ECO:0000256" key="8">
    <source>
        <dbReference type="SAM" id="MobiDB-lite"/>
    </source>
</evidence>
<keyword evidence="4 6" id="KW-0663">Pyridoxal phosphate</keyword>
<feature type="region of interest" description="Disordered" evidence="8">
    <location>
        <begin position="20"/>
        <end position="53"/>
    </location>
</feature>
<dbReference type="FunFam" id="3.40.640.10:FF:000025">
    <property type="entry name" value="Histidine decarboxylase"/>
    <property type="match status" value="1"/>
</dbReference>
<protein>
    <recommendedName>
        <fullName evidence="11">Aromatic-L-amino-acid decarboxylase</fullName>
    </recommendedName>
</protein>
<evidence type="ECO:0000256" key="7">
    <source>
        <dbReference type="RuleBase" id="RU000382"/>
    </source>
</evidence>
<dbReference type="GO" id="GO:0005737">
    <property type="term" value="C:cytoplasm"/>
    <property type="evidence" value="ECO:0007669"/>
    <property type="project" value="TreeGrafter"/>
</dbReference>
<evidence type="ECO:0000256" key="1">
    <source>
        <dbReference type="ARBA" id="ARBA00001933"/>
    </source>
</evidence>
<dbReference type="GO" id="GO:0019752">
    <property type="term" value="P:carboxylic acid metabolic process"/>
    <property type="evidence" value="ECO:0007669"/>
    <property type="project" value="InterPro"/>
</dbReference>
<sequence>MKRVKRVLNSVKNHTSCVIANDDNDVENKRSRKTSRVQNESMSKSNTTGMDHEDFRRCGKDMVDFIADYLTNISERRVTPEVEPGYLRPMLPRNAPEKGESWEDIMKDVERAIMPGITHWQHPRFHAYFPAGNSYPSILAEMLSSGLGIVGFSWAASPACTELEPITLDWLGRMMSLPACFLPFNPAHDNEPEISIANTDCDSQHSGGGALLGSASESILVAMLAARTNKMKSKRLEKPSIEDGQILSKLVCYTSKLAHSCVEKAGLIAMVKVRQLAVDEHYSLRGKTLDECIQADKQKGLIPFFVCGTLGTTSCCSLDNFEELGQICRRENLWFHVDGAYAGAALICNEFQYLIKGFEYVDSFNTNPNKWLLINFDCSCFWVRDKCAVINAMSVDPLYLQHKHAEKATDLRHWGIALSRRFRSLKLWFTIRSYGVEGLQHYIREHCRLAKVFASLINEDDRFEIIGDVVFGLVCFRLKGKNKLTQKLLLCLNDSGQIHVIPSMVNEIFFIRFAICAKDACEYDMHIAFQIIQTHADGILFEYQKTTSSTSIRKI</sequence>
<keyword evidence="3" id="KW-0210">Decarboxylase</keyword>
<dbReference type="Gene3D" id="1.20.1340.10">
    <property type="entry name" value="dopa decarboxylase, N-terminal domain"/>
    <property type="match status" value="1"/>
</dbReference>
<dbReference type="EMBL" id="CAJNOJ010000049">
    <property type="protein sequence ID" value="CAF0958140.1"/>
    <property type="molecule type" value="Genomic_DNA"/>
</dbReference>
<name>A0A814DNF9_ADIRI</name>
<evidence type="ECO:0000256" key="3">
    <source>
        <dbReference type="ARBA" id="ARBA00022793"/>
    </source>
</evidence>
<dbReference type="Pfam" id="PF00282">
    <property type="entry name" value="Pyridoxal_deC"/>
    <property type="match status" value="1"/>
</dbReference>
<dbReference type="SUPFAM" id="SSF53383">
    <property type="entry name" value="PLP-dependent transferases"/>
    <property type="match status" value="1"/>
</dbReference>
<comment type="similarity">
    <text evidence="2 7">Belongs to the group II decarboxylase family.</text>
</comment>
<reference evidence="9" key="1">
    <citation type="submission" date="2021-02" db="EMBL/GenBank/DDBJ databases">
        <authorList>
            <person name="Nowell W R."/>
        </authorList>
    </citation>
    <scope>NUCLEOTIDE SEQUENCE</scope>
</reference>
<feature type="compositionally biased region" description="Polar residues" evidence="8">
    <location>
        <begin position="36"/>
        <end position="49"/>
    </location>
</feature>
<evidence type="ECO:0000256" key="4">
    <source>
        <dbReference type="ARBA" id="ARBA00022898"/>
    </source>
</evidence>
<evidence type="ECO:0000256" key="6">
    <source>
        <dbReference type="PIRSR" id="PIRSR602129-50"/>
    </source>
</evidence>
<dbReference type="Gene3D" id="3.40.640.10">
    <property type="entry name" value="Type I PLP-dependent aspartate aminotransferase-like (Major domain)"/>
    <property type="match status" value="1"/>
</dbReference>
<keyword evidence="5 7" id="KW-0456">Lyase</keyword>
<evidence type="ECO:0000313" key="9">
    <source>
        <dbReference type="EMBL" id="CAF0958140.1"/>
    </source>
</evidence>
<dbReference type="GO" id="GO:0016831">
    <property type="term" value="F:carboxy-lyase activity"/>
    <property type="evidence" value="ECO:0007669"/>
    <property type="project" value="UniProtKB-KW"/>
</dbReference>
<dbReference type="PANTHER" id="PTHR11999:SF70">
    <property type="entry name" value="MIP05841P"/>
    <property type="match status" value="1"/>
</dbReference>
<dbReference type="InterPro" id="IPR015424">
    <property type="entry name" value="PyrdxlP-dep_Trfase"/>
</dbReference>
<dbReference type="FunFam" id="1.20.1340.10:FF:000001">
    <property type="entry name" value="Histidine decarboxylase"/>
    <property type="match status" value="1"/>
</dbReference>
<dbReference type="InterPro" id="IPR021115">
    <property type="entry name" value="Pyridoxal-P_BS"/>
</dbReference>